<dbReference type="Proteomes" id="UP000283433">
    <property type="component" value="Unassembled WGS sequence"/>
</dbReference>
<sequence length="196" mass="22677">MELLITVDNIRDIRAIAESVDDVDRLDPYISEAQQVELKELMGVEFFYHMLMLISDYYNKKKEDPDYISTPEEELYLKLLKGGEYLTAQGHSVRFSGLATVLSYFSYARLLMNDNMKHTNGGFVVKKTEFSDPASANMIIKRHQDARSMALSHWADVTMYLDQKRSDYPLWRMGCKARTNNIKSSARISGVTNRRR</sequence>
<organism evidence="1 2">
    <name type="scientific">Pelobium manganitolerans</name>
    <dbReference type="NCBI Taxonomy" id="1842495"/>
    <lineage>
        <taxon>Bacteria</taxon>
        <taxon>Pseudomonadati</taxon>
        <taxon>Bacteroidota</taxon>
        <taxon>Sphingobacteriia</taxon>
        <taxon>Sphingobacteriales</taxon>
        <taxon>Sphingobacteriaceae</taxon>
        <taxon>Pelobium</taxon>
    </lineage>
</organism>
<evidence type="ECO:0000313" key="1">
    <source>
        <dbReference type="EMBL" id="RKD19015.1"/>
    </source>
</evidence>
<dbReference type="RefSeq" id="WP_120180662.1">
    <property type="nucleotide sequence ID" value="NZ_MBTA01000003.1"/>
</dbReference>
<evidence type="ECO:0000313" key="2">
    <source>
        <dbReference type="Proteomes" id="UP000283433"/>
    </source>
</evidence>
<dbReference type="EMBL" id="MBTA01000003">
    <property type="protein sequence ID" value="RKD19015.1"/>
    <property type="molecule type" value="Genomic_DNA"/>
</dbReference>
<dbReference type="InterPro" id="IPR046558">
    <property type="entry name" value="DUF6712"/>
</dbReference>
<gene>
    <name evidence="1" type="ORF">BCY91_14150</name>
</gene>
<dbReference type="OrthoDB" id="795520at2"/>
<accession>A0A419SA04</accession>
<dbReference type="Pfam" id="PF20459">
    <property type="entry name" value="DUF6712"/>
    <property type="match status" value="1"/>
</dbReference>
<proteinExistence type="predicted"/>
<comment type="caution">
    <text evidence="1">The sequence shown here is derived from an EMBL/GenBank/DDBJ whole genome shotgun (WGS) entry which is preliminary data.</text>
</comment>
<dbReference type="AlphaFoldDB" id="A0A419SA04"/>
<reference evidence="1 2" key="1">
    <citation type="submission" date="2016-07" db="EMBL/GenBank/DDBJ databases">
        <title>Genome of Pelobium manganitolerans.</title>
        <authorList>
            <person name="Wu S."/>
            <person name="Wang G."/>
        </authorList>
    </citation>
    <scope>NUCLEOTIDE SEQUENCE [LARGE SCALE GENOMIC DNA]</scope>
    <source>
        <strain evidence="1 2">YS-25</strain>
    </source>
</reference>
<protein>
    <submittedName>
        <fullName evidence="1">Uncharacterized protein</fullName>
    </submittedName>
</protein>
<name>A0A419SA04_9SPHI</name>
<keyword evidence="2" id="KW-1185">Reference proteome</keyword>